<dbReference type="OrthoDB" id="78358at2759"/>
<evidence type="ECO:0000256" key="4">
    <source>
        <dbReference type="ARBA" id="ARBA00022728"/>
    </source>
</evidence>
<keyword evidence="5" id="KW-0694">RNA-binding</keyword>
<reference evidence="8" key="1">
    <citation type="journal article" date="2016" name="Sci. Rep.">
        <title>Molecular characterization of firefly nuptial gifts: a multi-omics approach sheds light on postcopulatory sexual selection.</title>
        <authorList>
            <person name="Al-Wathiqui N."/>
            <person name="Fallon T.R."/>
            <person name="South A."/>
            <person name="Weng J.K."/>
            <person name="Lewis S.M."/>
        </authorList>
    </citation>
    <scope>NUCLEOTIDE SEQUENCE</scope>
</reference>
<proteinExistence type="inferred from homology"/>
<comment type="similarity">
    <text evidence="1">Belongs to the RBM48 family.</text>
</comment>
<dbReference type="PANTHER" id="PTHR20957">
    <property type="entry name" value="RNA-BINDING PROTEIN 48"/>
    <property type="match status" value="1"/>
</dbReference>
<evidence type="ECO:0000256" key="1">
    <source>
        <dbReference type="ARBA" id="ARBA00006938"/>
    </source>
</evidence>
<dbReference type="InterPro" id="IPR035979">
    <property type="entry name" value="RBD_domain_sf"/>
</dbReference>
<name>A0A1Y1N814_PHOPY</name>
<dbReference type="GO" id="GO:0005654">
    <property type="term" value="C:nucleoplasm"/>
    <property type="evidence" value="ECO:0007669"/>
    <property type="project" value="TreeGrafter"/>
</dbReference>
<dbReference type="GO" id="GO:0008380">
    <property type="term" value="P:RNA splicing"/>
    <property type="evidence" value="ECO:0007669"/>
    <property type="project" value="UniProtKB-KW"/>
</dbReference>
<dbReference type="KEGG" id="ppyr:116172505"/>
<dbReference type="SUPFAM" id="SSF54928">
    <property type="entry name" value="RNA-binding domain, RBD"/>
    <property type="match status" value="1"/>
</dbReference>
<keyword evidence="6" id="KW-0508">mRNA splicing</keyword>
<dbReference type="GeneID" id="116172505"/>
<dbReference type="GO" id="GO:0003723">
    <property type="term" value="F:RNA binding"/>
    <property type="evidence" value="ECO:0007669"/>
    <property type="project" value="UniProtKB-KW"/>
</dbReference>
<dbReference type="Gene3D" id="3.30.70.330">
    <property type="match status" value="1"/>
</dbReference>
<sequence>MFIMEGSSTSTILKEEEHHKQQQLCESRPAYRQGRKLVAVKVYTITSESSHLFIYGVPKINLRNELKTACLKYGKIKAFHCVTGYKTEIFTECYHVHFERIQSARVAKRLLDNKSFYGGILHVCYAPEYETIEDTRAKLQHRLKDVRNRLEKQNVWPNQSEHKVELDDYINTTKSQLKKKRKYGAAFKED</sequence>
<dbReference type="GO" id="GO:0006397">
    <property type="term" value="P:mRNA processing"/>
    <property type="evidence" value="ECO:0007669"/>
    <property type="project" value="UniProtKB-KW"/>
</dbReference>
<dbReference type="InterPro" id="IPR034264">
    <property type="entry name" value="RBM48_RRM"/>
</dbReference>
<keyword evidence="3" id="KW-0507">mRNA processing</keyword>
<dbReference type="AlphaFoldDB" id="A0A1Y1N814"/>
<comment type="function">
    <text evidence="7">As a component of the minor spliceosome, involved in the splicing of U12-type introns in pre-mRNAs.</text>
</comment>
<dbReference type="GO" id="GO:0005681">
    <property type="term" value="C:spliceosomal complex"/>
    <property type="evidence" value="ECO:0007669"/>
    <property type="project" value="UniProtKB-KW"/>
</dbReference>
<evidence type="ECO:0000256" key="2">
    <source>
        <dbReference type="ARBA" id="ARBA00015189"/>
    </source>
</evidence>
<keyword evidence="4" id="KW-0747">Spliceosome</keyword>
<accession>A0A1Y1N814</accession>
<evidence type="ECO:0000256" key="5">
    <source>
        <dbReference type="ARBA" id="ARBA00022884"/>
    </source>
</evidence>
<dbReference type="InterPro" id="IPR012677">
    <property type="entry name" value="Nucleotide-bd_a/b_plait_sf"/>
</dbReference>
<dbReference type="InterPro" id="IPR039599">
    <property type="entry name" value="RBM48"/>
</dbReference>
<organism evidence="8">
    <name type="scientific">Photinus pyralis</name>
    <name type="common">Common eastern firefly</name>
    <name type="synonym">Lampyris pyralis</name>
    <dbReference type="NCBI Taxonomy" id="7054"/>
    <lineage>
        <taxon>Eukaryota</taxon>
        <taxon>Metazoa</taxon>
        <taxon>Ecdysozoa</taxon>
        <taxon>Arthropoda</taxon>
        <taxon>Hexapoda</taxon>
        <taxon>Insecta</taxon>
        <taxon>Pterygota</taxon>
        <taxon>Neoptera</taxon>
        <taxon>Endopterygota</taxon>
        <taxon>Coleoptera</taxon>
        <taxon>Polyphaga</taxon>
        <taxon>Elateriformia</taxon>
        <taxon>Elateroidea</taxon>
        <taxon>Lampyridae</taxon>
        <taxon>Lampyrinae</taxon>
        <taxon>Photinus</taxon>
    </lineage>
</organism>
<evidence type="ECO:0000313" key="8">
    <source>
        <dbReference type="EMBL" id="JAV92785.1"/>
    </source>
</evidence>
<dbReference type="RefSeq" id="XP_031345596.1">
    <property type="nucleotide sequence ID" value="XM_031489736.1"/>
</dbReference>
<evidence type="ECO:0000256" key="6">
    <source>
        <dbReference type="ARBA" id="ARBA00023187"/>
    </source>
</evidence>
<protein>
    <recommendedName>
        <fullName evidence="2">RNA-binding protein 48</fullName>
    </recommendedName>
</protein>
<dbReference type="EMBL" id="GEZM01013065">
    <property type="protein sequence ID" value="JAV92785.1"/>
    <property type="molecule type" value="Transcribed_RNA"/>
</dbReference>
<dbReference type="PANTHER" id="PTHR20957:SF0">
    <property type="entry name" value="RNA-BINDING PROTEIN 48"/>
    <property type="match status" value="1"/>
</dbReference>
<evidence type="ECO:0000256" key="7">
    <source>
        <dbReference type="ARBA" id="ARBA00035004"/>
    </source>
</evidence>
<dbReference type="CDD" id="cd12442">
    <property type="entry name" value="RRM_RBM48"/>
    <property type="match status" value="1"/>
</dbReference>
<evidence type="ECO:0000256" key="3">
    <source>
        <dbReference type="ARBA" id="ARBA00022664"/>
    </source>
</evidence>